<gene>
    <name evidence="1" type="ORF">BDY19DRAFT_896799</name>
</gene>
<proteinExistence type="predicted"/>
<keyword evidence="2" id="KW-1185">Reference proteome</keyword>
<dbReference type="Proteomes" id="UP001055072">
    <property type="component" value="Unassembled WGS sequence"/>
</dbReference>
<sequence>MTAQSRAASRSLATVTDAPVTPKPQVPERIVKKEDGQKVAIHTTILLNRNPILTRTPTAFEKAYYAYQAKIERALHNPLPYDFYFKPGTQLELQFDKEEEERERLAFGKSATPSPRVKTEEELRATDEDNADALAALESQQQEDSVKLLPREHESDRTGDVKSLNRQGQRNVYLLVQAKDEAGKKSWMFPHAPVNTRENLFENVQNHLRSPFGIGMDTWVASKKPIGVHRTSSAAKTKENDAFFFYKAHILAGQVRPDGKNVLDFAWLTKEEIKIRVDQSYWDSVKDMISDF</sequence>
<keyword evidence="1" id="KW-0689">Ribosomal protein</keyword>
<accession>A0ACB8TU76</accession>
<dbReference type="EMBL" id="MU274931">
    <property type="protein sequence ID" value="KAI0085439.1"/>
    <property type="molecule type" value="Genomic_DNA"/>
</dbReference>
<protein>
    <submittedName>
        <fullName evidence="1">60S ribosomal protein L17</fullName>
    </submittedName>
</protein>
<evidence type="ECO:0000313" key="2">
    <source>
        <dbReference type="Proteomes" id="UP001055072"/>
    </source>
</evidence>
<reference evidence="1" key="1">
    <citation type="journal article" date="2021" name="Environ. Microbiol.">
        <title>Gene family expansions and transcriptome signatures uncover fungal adaptations to wood decay.</title>
        <authorList>
            <person name="Hage H."/>
            <person name="Miyauchi S."/>
            <person name="Viragh M."/>
            <person name="Drula E."/>
            <person name="Min B."/>
            <person name="Chaduli D."/>
            <person name="Navarro D."/>
            <person name="Favel A."/>
            <person name="Norest M."/>
            <person name="Lesage-Meessen L."/>
            <person name="Balint B."/>
            <person name="Merenyi Z."/>
            <person name="de Eugenio L."/>
            <person name="Morin E."/>
            <person name="Martinez A.T."/>
            <person name="Baldrian P."/>
            <person name="Stursova M."/>
            <person name="Martinez M.J."/>
            <person name="Novotny C."/>
            <person name="Magnuson J.K."/>
            <person name="Spatafora J.W."/>
            <person name="Maurice S."/>
            <person name="Pangilinan J."/>
            <person name="Andreopoulos W."/>
            <person name="LaButti K."/>
            <person name="Hundley H."/>
            <person name="Na H."/>
            <person name="Kuo A."/>
            <person name="Barry K."/>
            <person name="Lipzen A."/>
            <person name="Henrissat B."/>
            <person name="Riley R."/>
            <person name="Ahrendt S."/>
            <person name="Nagy L.G."/>
            <person name="Grigoriev I.V."/>
            <person name="Martin F."/>
            <person name="Rosso M.N."/>
        </authorList>
    </citation>
    <scope>NUCLEOTIDE SEQUENCE</scope>
    <source>
        <strain evidence="1">CBS 384.51</strain>
    </source>
</reference>
<organism evidence="1 2">
    <name type="scientific">Irpex rosettiformis</name>
    <dbReference type="NCBI Taxonomy" id="378272"/>
    <lineage>
        <taxon>Eukaryota</taxon>
        <taxon>Fungi</taxon>
        <taxon>Dikarya</taxon>
        <taxon>Basidiomycota</taxon>
        <taxon>Agaricomycotina</taxon>
        <taxon>Agaricomycetes</taxon>
        <taxon>Polyporales</taxon>
        <taxon>Irpicaceae</taxon>
        <taxon>Irpex</taxon>
    </lineage>
</organism>
<name>A0ACB8TU76_9APHY</name>
<keyword evidence="1" id="KW-0687">Ribonucleoprotein</keyword>
<evidence type="ECO:0000313" key="1">
    <source>
        <dbReference type="EMBL" id="KAI0085439.1"/>
    </source>
</evidence>
<comment type="caution">
    <text evidence="1">The sequence shown here is derived from an EMBL/GenBank/DDBJ whole genome shotgun (WGS) entry which is preliminary data.</text>
</comment>